<gene>
    <name evidence="3" type="ORF">HZU75_07785</name>
</gene>
<dbReference type="AlphaFoldDB" id="A0A7D5VAH0"/>
<evidence type="ECO:0000313" key="4">
    <source>
        <dbReference type="Proteomes" id="UP000510822"/>
    </source>
</evidence>
<keyword evidence="4" id="KW-1185">Reference proteome</keyword>
<dbReference type="RefSeq" id="WP_180308559.1">
    <property type="nucleotide sequence ID" value="NZ_CP058952.1"/>
</dbReference>
<evidence type="ECO:0000256" key="1">
    <source>
        <dbReference type="ARBA" id="ARBA00023054"/>
    </source>
</evidence>
<dbReference type="GO" id="GO:0043093">
    <property type="term" value="P:FtsZ-dependent cytokinesis"/>
    <property type="evidence" value="ECO:0007669"/>
    <property type="project" value="InterPro"/>
</dbReference>
<dbReference type="GO" id="GO:0090529">
    <property type="term" value="P:cell septum assembly"/>
    <property type="evidence" value="ECO:0007669"/>
    <property type="project" value="InterPro"/>
</dbReference>
<dbReference type="KEGG" id="cfon:HZU75_07785"/>
<protein>
    <recommendedName>
        <fullName evidence="5">TIGR02449 family protein</fullName>
    </recommendedName>
</protein>
<evidence type="ECO:0008006" key="5">
    <source>
        <dbReference type="Google" id="ProtNLM"/>
    </source>
</evidence>
<dbReference type="GO" id="GO:0005737">
    <property type="term" value="C:cytoplasm"/>
    <property type="evidence" value="ECO:0007669"/>
    <property type="project" value="InterPro"/>
</dbReference>
<organism evidence="3 4">
    <name type="scientific">Chitinibacter fontanus</name>
    <dbReference type="NCBI Taxonomy" id="1737446"/>
    <lineage>
        <taxon>Bacteria</taxon>
        <taxon>Pseudomonadati</taxon>
        <taxon>Pseudomonadota</taxon>
        <taxon>Betaproteobacteria</taxon>
        <taxon>Neisseriales</taxon>
        <taxon>Chitinibacteraceae</taxon>
        <taxon>Chitinibacter</taxon>
    </lineage>
</organism>
<feature type="coiled-coil region" evidence="2">
    <location>
        <begin position="5"/>
        <end position="60"/>
    </location>
</feature>
<dbReference type="Pfam" id="PF06005">
    <property type="entry name" value="ZapB"/>
    <property type="match status" value="1"/>
</dbReference>
<name>A0A7D5VAH0_9NEIS</name>
<dbReference type="EMBL" id="CP058952">
    <property type="protein sequence ID" value="QLI81433.1"/>
    <property type="molecule type" value="Genomic_DNA"/>
</dbReference>
<keyword evidence="1 2" id="KW-0175">Coiled coil</keyword>
<dbReference type="InterPro" id="IPR009252">
    <property type="entry name" value="Cell_div_ZapB"/>
</dbReference>
<proteinExistence type="predicted"/>
<dbReference type="Proteomes" id="UP000510822">
    <property type="component" value="Chromosome"/>
</dbReference>
<evidence type="ECO:0000313" key="3">
    <source>
        <dbReference type="EMBL" id="QLI81433.1"/>
    </source>
</evidence>
<reference evidence="3 4" key="1">
    <citation type="journal article" date="2016" name="Int. J. Syst. Evol. Microbiol.">
        <title>Chitinibacter fontanus sp. nov., isolated from a spring.</title>
        <authorList>
            <person name="Sheu S.Y."/>
            <person name="Li Y.S."/>
            <person name="Young C.C."/>
            <person name="Chen W.M."/>
        </authorList>
    </citation>
    <scope>NUCLEOTIDE SEQUENCE [LARGE SCALE GENOMIC DNA]</scope>
    <source>
        <strain evidence="3 4">STM-7</strain>
    </source>
</reference>
<sequence length="66" mass="7553">MDTELTALETKVQLLADLCRQLRDENRTLRQTLLQTSQENQQLQQKLAGTKERVATILAKLPEDMA</sequence>
<accession>A0A7D5VAH0</accession>
<evidence type="ECO:0000256" key="2">
    <source>
        <dbReference type="SAM" id="Coils"/>
    </source>
</evidence>